<dbReference type="EMBL" id="CP090893">
    <property type="protein sequence ID" value="ULT99498.1"/>
    <property type="molecule type" value="Genomic_DNA"/>
</dbReference>
<dbReference type="InterPro" id="IPR042415">
    <property type="entry name" value="CNPY"/>
</dbReference>
<accession>A0AAE9DA27</accession>
<protein>
    <submittedName>
        <fullName evidence="2">Uncharacterized protein</fullName>
    </submittedName>
</protein>
<evidence type="ECO:0000313" key="3">
    <source>
        <dbReference type="Proteomes" id="UP000827892"/>
    </source>
</evidence>
<organism evidence="2 3">
    <name type="scientific">Caenorhabditis briggsae</name>
    <dbReference type="NCBI Taxonomy" id="6238"/>
    <lineage>
        <taxon>Eukaryota</taxon>
        <taxon>Metazoa</taxon>
        <taxon>Ecdysozoa</taxon>
        <taxon>Nematoda</taxon>
        <taxon>Chromadorea</taxon>
        <taxon>Rhabditida</taxon>
        <taxon>Rhabditina</taxon>
        <taxon>Rhabditomorpha</taxon>
        <taxon>Rhabditoidea</taxon>
        <taxon>Rhabditidae</taxon>
        <taxon>Peloderinae</taxon>
        <taxon>Caenorhabditis</taxon>
    </lineage>
</organism>
<evidence type="ECO:0000313" key="2">
    <source>
        <dbReference type="EMBL" id="ULT99498.1"/>
    </source>
</evidence>
<sequence length="426" mass="49344">MNEKDPYFPGIAYTYHVPLNDHEEIVETEDIEYDEEIVEEVEDDEEYYMEVLQPVQPTKNYRRDSLFDRRNKRMEKVAETVSGDNLNVIDIGKNVMLGTSDKTLNHLTLEKALKNGTSESPFLGSISMENLVYGLMERGAEDGRFAMLGTSVMWNALKSNIRDLRKSITEHTSATYPEPRFDSIDVHMANLPDYGKPYNIEAVGVFSNADLSYVFRQLRFRSTAKLLNKTKQFLKGYFILACRPRCMIWRYTLRRSGNSHKRAILNLPQSIVDGVIDFLLDLTGIGDATCSYEELNPDTPFYQSLGEDETIREQRYYEACKLKDSLTAFFRERITDCLNEIREMPFCLNTGTMISALRGRPQKNSTVMWKDYEAYLKTEHNLPTEENMKKRIAFEKKLCNVIPRSVTIIRRPPARPPTFPIPRRPI</sequence>
<reference evidence="2 3" key="1">
    <citation type="submission" date="2022-05" db="EMBL/GenBank/DDBJ databases">
        <title>Chromosome-level reference genomes for two strains of Caenorhabditis briggsae: an improved platform for comparative genomics.</title>
        <authorList>
            <person name="Stevens L."/>
            <person name="Andersen E.C."/>
        </authorList>
    </citation>
    <scope>NUCLEOTIDE SEQUENCE [LARGE SCALE GENOMIC DNA]</scope>
    <source>
        <strain evidence="2">QX1410_ONT</strain>
        <tissue evidence="2">Whole-organism</tissue>
    </source>
</reference>
<proteinExistence type="inferred from homology"/>
<dbReference type="PANTHER" id="PTHR13341:SF5">
    <property type="entry name" value="PAP-ASSOCIATED DOMAIN-CONTAINING PROTEIN"/>
    <property type="match status" value="1"/>
</dbReference>
<evidence type="ECO:0000256" key="1">
    <source>
        <dbReference type="ARBA" id="ARBA00007285"/>
    </source>
</evidence>
<dbReference type="Proteomes" id="UP000827892">
    <property type="component" value="Chromosome III"/>
</dbReference>
<name>A0AAE9DA27_CAEBR</name>
<gene>
    <name evidence="2" type="ORF">L3Y34_000663</name>
</gene>
<dbReference type="PANTHER" id="PTHR13341">
    <property type="entry name" value="MIR-INTERACTING SAPOSIN-LIKE PROTEIN"/>
    <property type="match status" value="1"/>
</dbReference>
<comment type="similarity">
    <text evidence="1">Belongs to the canopy family.</text>
</comment>
<dbReference type="AlphaFoldDB" id="A0AAE9DA27"/>